<evidence type="ECO:0000313" key="5">
    <source>
        <dbReference type="Proteomes" id="UP000309038"/>
    </source>
</evidence>
<dbReference type="PROSITE" id="PS50160">
    <property type="entry name" value="DNA_LIGASE_A3"/>
    <property type="match status" value="1"/>
</dbReference>
<dbReference type="Proteomes" id="UP000309038">
    <property type="component" value="Unassembled WGS sequence"/>
</dbReference>
<dbReference type="GO" id="GO:0006281">
    <property type="term" value="P:DNA repair"/>
    <property type="evidence" value="ECO:0007669"/>
    <property type="project" value="InterPro"/>
</dbReference>
<dbReference type="GO" id="GO:0005634">
    <property type="term" value="C:nucleus"/>
    <property type="evidence" value="ECO:0007669"/>
    <property type="project" value="TreeGrafter"/>
</dbReference>
<dbReference type="SUPFAM" id="SSF56091">
    <property type="entry name" value="DNA ligase/mRNA capping enzyme, catalytic domain"/>
    <property type="match status" value="1"/>
</dbReference>
<dbReference type="Gene3D" id="2.40.50.140">
    <property type="entry name" value="Nucleic acid-binding proteins"/>
    <property type="match status" value="1"/>
</dbReference>
<dbReference type="Gene3D" id="3.30.470.30">
    <property type="entry name" value="DNA ligase/mRNA capping enzyme"/>
    <property type="match status" value="1"/>
</dbReference>
<dbReference type="GO" id="GO:0006310">
    <property type="term" value="P:DNA recombination"/>
    <property type="evidence" value="ECO:0007669"/>
    <property type="project" value="InterPro"/>
</dbReference>
<evidence type="ECO:0000259" key="3">
    <source>
        <dbReference type="PROSITE" id="PS50160"/>
    </source>
</evidence>
<sequence>MDAEIVAIDALDGSIKSFQELSNRARRDVKLDDVKVSVCVFVFDLMYLNNELLDNGDVNEESKGGEKRRKKPLPATYEPDKRTLAWLKLKKDYVTGLGDSLDLVPVGAWHGNGRKASWWSPILLAVWDPLSGKLVAVCKCMSGFSDTFYKALRERYPGNSDTCARAPRWDPTVDTGGLKPQFYFKPQEVWEIRGAE</sequence>
<evidence type="ECO:0000313" key="4">
    <source>
        <dbReference type="EMBL" id="THH00500.1"/>
    </source>
</evidence>
<dbReference type="AlphaFoldDB" id="A0A4S4KU18"/>
<comment type="similarity">
    <text evidence="1">Belongs to the ATP-dependent DNA ligase family.</text>
</comment>
<reference evidence="4 5" key="1">
    <citation type="submission" date="2019-02" db="EMBL/GenBank/DDBJ databases">
        <title>Genome sequencing of the rare red list fungi Phlebia centrifuga.</title>
        <authorList>
            <person name="Buettner E."/>
            <person name="Kellner H."/>
        </authorList>
    </citation>
    <scope>NUCLEOTIDE SEQUENCE [LARGE SCALE GENOMIC DNA]</scope>
    <source>
        <strain evidence="4 5">DSM 108282</strain>
    </source>
</reference>
<gene>
    <name evidence="4" type="ORF">EW026_g2046</name>
</gene>
<dbReference type="InterPro" id="IPR012340">
    <property type="entry name" value="NA-bd_OB-fold"/>
</dbReference>
<dbReference type="GO" id="GO:0005524">
    <property type="term" value="F:ATP binding"/>
    <property type="evidence" value="ECO:0007669"/>
    <property type="project" value="InterPro"/>
</dbReference>
<dbReference type="GO" id="GO:0003910">
    <property type="term" value="F:DNA ligase (ATP) activity"/>
    <property type="evidence" value="ECO:0007669"/>
    <property type="project" value="InterPro"/>
</dbReference>
<dbReference type="EMBL" id="SGPJ01000048">
    <property type="protein sequence ID" value="THH00500.1"/>
    <property type="molecule type" value="Genomic_DNA"/>
</dbReference>
<dbReference type="PANTHER" id="PTHR45674:SF9">
    <property type="entry name" value="DNA LIGASE 3"/>
    <property type="match status" value="1"/>
</dbReference>
<feature type="domain" description="ATP-dependent DNA ligase family profile" evidence="3">
    <location>
        <begin position="58"/>
        <end position="128"/>
    </location>
</feature>
<dbReference type="Pfam" id="PF04679">
    <property type="entry name" value="DNA_ligase_A_C"/>
    <property type="match status" value="1"/>
</dbReference>
<dbReference type="InterPro" id="IPR012310">
    <property type="entry name" value="DNA_ligase_ATP-dep_cent"/>
</dbReference>
<accession>A0A4S4KU18</accession>
<dbReference type="PANTHER" id="PTHR45674">
    <property type="entry name" value="DNA LIGASE 1/3 FAMILY MEMBER"/>
    <property type="match status" value="1"/>
</dbReference>
<evidence type="ECO:0000256" key="1">
    <source>
        <dbReference type="ARBA" id="ARBA00007572"/>
    </source>
</evidence>
<organism evidence="4 5">
    <name type="scientific">Hermanssonia centrifuga</name>
    <dbReference type="NCBI Taxonomy" id="98765"/>
    <lineage>
        <taxon>Eukaryota</taxon>
        <taxon>Fungi</taxon>
        <taxon>Dikarya</taxon>
        <taxon>Basidiomycota</taxon>
        <taxon>Agaricomycotina</taxon>
        <taxon>Agaricomycetes</taxon>
        <taxon>Polyporales</taxon>
        <taxon>Meruliaceae</taxon>
        <taxon>Hermanssonia</taxon>
    </lineage>
</organism>
<dbReference type="GO" id="GO:0006273">
    <property type="term" value="P:lagging strand elongation"/>
    <property type="evidence" value="ECO:0007669"/>
    <property type="project" value="TreeGrafter"/>
</dbReference>
<dbReference type="Pfam" id="PF01068">
    <property type="entry name" value="DNA_ligase_A_M"/>
    <property type="match status" value="1"/>
</dbReference>
<protein>
    <recommendedName>
        <fullName evidence="3">ATP-dependent DNA ligase family profile domain-containing protein</fullName>
    </recommendedName>
</protein>
<dbReference type="InterPro" id="IPR050191">
    <property type="entry name" value="ATP-dep_DNA_ligase"/>
</dbReference>
<comment type="caution">
    <text evidence="4">The sequence shown here is derived from an EMBL/GenBank/DDBJ whole genome shotgun (WGS) entry which is preliminary data.</text>
</comment>
<keyword evidence="2" id="KW-0436">Ligase</keyword>
<proteinExistence type="inferred from homology"/>
<dbReference type="InterPro" id="IPR012309">
    <property type="entry name" value="DNA_ligase_ATP-dep_C"/>
</dbReference>
<name>A0A4S4KU18_9APHY</name>
<evidence type="ECO:0000256" key="2">
    <source>
        <dbReference type="ARBA" id="ARBA00022598"/>
    </source>
</evidence>
<dbReference type="SUPFAM" id="SSF50249">
    <property type="entry name" value="Nucleic acid-binding proteins"/>
    <property type="match status" value="1"/>
</dbReference>
<keyword evidence="5" id="KW-1185">Reference proteome</keyword>